<keyword evidence="12" id="KW-1185">Reference proteome</keyword>
<accession>A0A432ZLE0</accession>
<feature type="transmembrane region" description="Helical" evidence="10">
    <location>
        <begin position="267"/>
        <end position="286"/>
    </location>
</feature>
<feature type="transmembrane region" description="Helical" evidence="10">
    <location>
        <begin position="298"/>
        <end position="317"/>
    </location>
</feature>
<dbReference type="EMBL" id="PIQH01000009">
    <property type="protein sequence ID" value="RUO78817.1"/>
    <property type="molecule type" value="Genomic_DNA"/>
</dbReference>
<keyword evidence="7 10" id="KW-0249">Electron transport</keyword>
<keyword evidence="2 10" id="KW-0597">Phosphoprotein</keyword>
<dbReference type="NCBIfam" id="TIGR01946">
    <property type="entry name" value="rnfD"/>
    <property type="match status" value="1"/>
</dbReference>
<evidence type="ECO:0000313" key="12">
    <source>
        <dbReference type="Proteomes" id="UP000287996"/>
    </source>
</evidence>
<dbReference type="EC" id="7.-.-.-" evidence="10"/>
<evidence type="ECO:0000256" key="10">
    <source>
        <dbReference type="HAMAP-Rule" id="MF_00462"/>
    </source>
</evidence>
<comment type="function">
    <text evidence="10">Part of a membrane-bound complex that couples electron transfer with translocation of ions across the membrane.</text>
</comment>
<sequence>MSFFIASSPHEHNRRQTSDVMRWVLLAAIPGVLVQLFFFGWGVLFQLLLAIVTAWATEAIALQTRNRPALASLKDNSALVTAVLLAISIPPLAPWWVIVIGVAFAIIVAKQVYGGLGQNIFNPAMVGYVLLLVSFPVQMTSWLPPATLSDNDLSLWQTLHVIVFEYTPSGFSVEQLRTGIDGVTMATPLDTVKTGLTQGYTLSELTAKSVFQGIAGVGWQWVNVAYLVGGLVLLQQRIISWHIPLGVIVGVAAPALIAHSISPDQMLGPVTHVLSGATMLGAFFIATDPVSAATSNKGRWIFGLLIGLLVWLIRSFGGYPDGMAFAVLLANLCVPIIDRYTRPTVYGHGGSA</sequence>
<feature type="transmembrane region" description="Helical" evidence="10">
    <location>
        <begin position="210"/>
        <end position="234"/>
    </location>
</feature>
<dbReference type="GO" id="GO:0022900">
    <property type="term" value="P:electron transport chain"/>
    <property type="evidence" value="ECO:0007669"/>
    <property type="project" value="UniProtKB-UniRule"/>
</dbReference>
<comment type="subunit">
    <text evidence="10">The complex is composed of six subunits: RnfA, RnfB, RnfC, RnfD, RnfE and RnfG.</text>
</comment>
<gene>
    <name evidence="10" type="primary">rnfD</name>
    <name evidence="11" type="ORF">CWI84_09635</name>
</gene>
<dbReference type="Pfam" id="PF03116">
    <property type="entry name" value="NQR2_RnfD_RnfE"/>
    <property type="match status" value="1"/>
</dbReference>
<keyword evidence="4 10" id="KW-0288">FMN</keyword>
<keyword evidence="8 10" id="KW-1133">Transmembrane helix</keyword>
<evidence type="ECO:0000256" key="6">
    <source>
        <dbReference type="ARBA" id="ARBA00022967"/>
    </source>
</evidence>
<keyword evidence="1 10" id="KW-0813">Transport</keyword>
<keyword evidence="10" id="KW-0997">Cell inner membrane</keyword>
<dbReference type="InterPro" id="IPR004338">
    <property type="entry name" value="NqrB/RnfD"/>
</dbReference>
<keyword evidence="10" id="KW-1003">Cell membrane</keyword>
<dbReference type="RefSeq" id="WP_126842388.1">
    <property type="nucleotide sequence ID" value="NZ_PIQH01000009.1"/>
</dbReference>
<dbReference type="OrthoDB" id="9776359at2"/>
<feature type="modified residue" description="FMN phosphoryl threonine" evidence="10">
    <location>
        <position position="187"/>
    </location>
</feature>
<comment type="subcellular location">
    <subcellularLocation>
        <location evidence="10">Cell inner membrane</location>
        <topology evidence="10">Multi-pass membrane protein</topology>
    </subcellularLocation>
</comment>
<dbReference type="InterPro" id="IPR011303">
    <property type="entry name" value="RnfD_bac"/>
</dbReference>
<dbReference type="PANTHER" id="PTHR30578:SF0">
    <property type="entry name" value="ION-TRANSLOCATING OXIDOREDUCTASE COMPLEX SUBUNIT D"/>
    <property type="match status" value="1"/>
</dbReference>
<proteinExistence type="inferred from homology"/>
<evidence type="ECO:0000256" key="1">
    <source>
        <dbReference type="ARBA" id="ARBA00022448"/>
    </source>
</evidence>
<keyword evidence="9 10" id="KW-0472">Membrane</keyword>
<feature type="transmembrane region" description="Helical" evidence="10">
    <location>
        <begin position="20"/>
        <end position="38"/>
    </location>
</feature>
<reference evidence="11 12" key="1">
    <citation type="journal article" date="2011" name="Front. Microbiol.">
        <title>Genomic signatures of strain selection and enhancement in Bacillus atrophaeus var. globigii, a historical biowarfare simulant.</title>
        <authorList>
            <person name="Gibbons H.S."/>
            <person name="Broomall S.M."/>
            <person name="McNew L.A."/>
            <person name="Daligault H."/>
            <person name="Chapman C."/>
            <person name="Bruce D."/>
            <person name="Karavis M."/>
            <person name="Krepps M."/>
            <person name="McGregor P.A."/>
            <person name="Hong C."/>
            <person name="Park K.H."/>
            <person name="Akmal A."/>
            <person name="Feldman A."/>
            <person name="Lin J.S."/>
            <person name="Chang W.E."/>
            <person name="Higgs B.W."/>
            <person name="Demirev P."/>
            <person name="Lindquist J."/>
            <person name="Liem A."/>
            <person name="Fochler E."/>
            <person name="Read T.D."/>
            <person name="Tapia R."/>
            <person name="Johnson S."/>
            <person name="Bishop-Lilly K.A."/>
            <person name="Detter C."/>
            <person name="Han C."/>
            <person name="Sozhamannan S."/>
            <person name="Rosenzweig C.N."/>
            <person name="Skowronski E.W."/>
        </authorList>
    </citation>
    <scope>NUCLEOTIDE SEQUENCE [LARGE SCALE GENOMIC DNA]</scope>
    <source>
        <strain evidence="11 12">CC-PW-9</strain>
    </source>
</reference>
<keyword evidence="6 10" id="KW-1278">Translocase</keyword>
<keyword evidence="3 10" id="KW-0285">Flavoprotein</keyword>
<comment type="similarity">
    <text evidence="10">Belongs to the NqrB/RnfD family.</text>
</comment>
<evidence type="ECO:0000256" key="9">
    <source>
        <dbReference type="ARBA" id="ARBA00023136"/>
    </source>
</evidence>
<organism evidence="11 12">
    <name type="scientific">Idiomarina tyrosinivorans</name>
    <dbReference type="NCBI Taxonomy" id="1445662"/>
    <lineage>
        <taxon>Bacteria</taxon>
        <taxon>Pseudomonadati</taxon>
        <taxon>Pseudomonadota</taxon>
        <taxon>Gammaproteobacteria</taxon>
        <taxon>Alteromonadales</taxon>
        <taxon>Idiomarinaceae</taxon>
        <taxon>Idiomarina</taxon>
    </lineage>
</organism>
<evidence type="ECO:0000256" key="8">
    <source>
        <dbReference type="ARBA" id="ARBA00022989"/>
    </source>
</evidence>
<dbReference type="AlphaFoldDB" id="A0A432ZLE0"/>
<dbReference type="HAMAP" id="MF_00462">
    <property type="entry name" value="RsxD_RnfD"/>
    <property type="match status" value="1"/>
</dbReference>
<name>A0A432ZLE0_9GAMM</name>
<evidence type="ECO:0000256" key="7">
    <source>
        <dbReference type="ARBA" id="ARBA00022982"/>
    </source>
</evidence>
<evidence type="ECO:0000256" key="5">
    <source>
        <dbReference type="ARBA" id="ARBA00022692"/>
    </source>
</evidence>
<evidence type="ECO:0000256" key="2">
    <source>
        <dbReference type="ARBA" id="ARBA00022553"/>
    </source>
</evidence>
<feature type="transmembrane region" description="Helical" evidence="10">
    <location>
        <begin position="241"/>
        <end position="261"/>
    </location>
</feature>
<comment type="cofactor">
    <cofactor evidence="10">
        <name>FMN</name>
        <dbReference type="ChEBI" id="CHEBI:58210"/>
    </cofactor>
</comment>
<evidence type="ECO:0000313" key="11">
    <source>
        <dbReference type="EMBL" id="RUO78817.1"/>
    </source>
</evidence>
<keyword evidence="5 10" id="KW-0812">Transmembrane</keyword>
<evidence type="ECO:0000256" key="4">
    <source>
        <dbReference type="ARBA" id="ARBA00022643"/>
    </source>
</evidence>
<dbReference type="GO" id="GO:0055085">
    <property type="term" value="P:transmembrane transport"/>
    <property type="evidence" value="ECO:0007669"/>
    <property type="project" value="InterPro"/>
</dbReference>
<dbReference type="NCBIfam" id="NF002011">
    <property type="entry name" value="PRK00816.1"/>
    <property type="match status" value="1"/>
</dbReference>
<feature type="transmembrane region" description="Helical" evidence="10">
    <location>
        <begin position="95"/>
        <end position="113"/>
    </location>
</feature>
<protein>
    <recommendedName>
        <fullName evidence="10">Ion-translocating oxidoreductase complex subunit D</fullName>
        <ecNumber evidence="10">7.-.-.-</ecNumber>
    </recommendedName>
    <alternativeName>
        <fullName evidence="10">Rnf electron transport complex subunit D</fullName>
    </alternativeName>
</protein>
<feature type="transmembrane region" description="Helical" evidence="10">
    <location>
        <begin position="125"/>
        <end position="143"/>
    </location>
</feature>
<dbReference type="PANTHER" id="PTHR30578">
    <property type="entry name" value="ELECTRON TRANSPORT COMPLEX PROTEIN RNFD"/>
    <property type="match status" value="1"/>
</dbReference>
<dbReference type="GO" id="GO:0005886">
    <property type="term" value="C:plasma membrane"/>
    <property type="evidence" value="ECO:0007669"/>
    <property type="project" value="UniProtKB-SubCell"/>
</dbReference>
<comment type="caution">
    <text evidence="11">The sequence shown here is derived from an EMBL/GenBank/DDBJ whole genome shotgun (WGS) entry which is preliminary data.</text>
</comment>
<dbReference type="Proteomes" id="UP000287996">
    <property type="component" value="Unassembled WGS sequence"/>
</dbReference>
<evidence type="ECO:0000256" key="3">
    <source>
        <dbReference type="ARBA" id="ARBA00022630"/>
    </source>
</evidence>